<dbReference type="Gene3D" id="1.20.1560.10">
    <property type="entry name" value="ABC transporter type 1, transmembrane domain"/>
    <property type="match status" value="2"/>
</dbReference>
<dbReference type="Proteomes" id="UP000285060">
    <property type="component" value="Unassembled WGS sequence"/>
</dbReference>
<dbReference type="AlphaFoldDB" id="A0A024UF79"/>
<evidence type="ECO:0000313" key="16">
    <source>
        <dbReference type="Proteomes" id="UP000285060"/>
    </source>
</evidence>
<feature type="transmembrane region" description="Helical" evidence="11">
    <location>
        <begin position="851"/>
        <end position="871"/>
    </location>
</feature>
<dbReference type="CDD" id="cd18580">
    <property type="entry name" value="ABC_6TM_ABCC_D2"/>
    <property type="match status" value="1"/>
</dbReference>
<dbReference type="GO" id="GO:0005774">
    <property type="term" value="C:vacuolar membrane"/>
    <property type="evidence" value="ECO:0007669"/>
    <property type="project" value="UniProtKB-SubCell"/>
</dbReference>
<dbReference type="InterPro" id="IPR027417">
    <property type="entry name" value="P-loop_NTPase"/>
</dbReference>
<dbReference type="SUPFAM" id="SSF90123">
    <property type="entry name" value="ABC transporter transmembrane region"/>
    <property type="match status" value="2"/>
</dbReference>
<evidence type="ECO:0000256" key="2">
    <source>
        <dbReference type="ARBA" id="ARBA00009726"/>
    </source>
</evidence>
<feature type="transmembrane region" description="Helical" evidence="11">
    <location>
        <begin position="121"/>
        <end position="149"/>
    </location>
</feature>
<evidence type="ECO:0000256" key="7">
    <source>
        <dbReference type="ARBA" id="ARBA00022840"/>
    </source>
</evidence>
<keyword evidence="5" id="KW-0677">Repeat</keyword>
<name>A0A024UF79_9STRA</name>
<accession>A0A024UF79</accession>
<evidence type="ECO:0000256" key="5">
    <source>
        <dbReference type="ARBA" id="ARBA00022737"/>
    </source>
</evidence>
<feature type="transmembrane region" description="Helical" evidence="11">
    <location>
        <begin position="28"/>
        <end position="51"/>
    </location>
</feature>
<evidence type="ECO:0000256" key="8">
    <source>
        <dbReference type="ARBA" id="ARBA00022989"/>
    </source>
</evidence>
<reference evidence="14" key="1">
    <citation type="submission" date="2013-12" db="EMBL/GenBank/DDBJ databases">
        <title>The Genome Sequence of Aphanomyces invadans NJM9701.</title>
        <authorList>
            <consortium name="The Broad Institute Genomics Platform"/>
            <person name="Russ C."/>
            <person name="Tyler B."/>
            <person name="van West P."/>
            <person name="Dieguez-Uribeondo J."/>
            <person name="Young S.K."/>
            <person name="Zeng Q."/>
            <person name="Gargeya S."/>
            <person name="Fitzgerald M."/>
            <person name="Abouelleil A."/>
            <person name="Alvarado L."/>
            <person name="Chapman S.B."/>
            <person name="Gainer-Dewar J."/>
            <person name="Goldberg J."/>
            <person name="Griggs A."/>
            <person name="Gujja S."/>
            <person name="Hansen M."/>
            <person name="Howarth C."/>
            <person name="Imamovic A."/>
            <person name="Ireland A."/>
            <person name="Larimer J."/>
            <person name="McCowan C."/>
            <person name="Murphy C."/>
            <person name="Pearson M."/>
            <person name="Poon T.W."/>
            <person name="Priest M."/>
            <person name="Roberts A."/>
            <person name="Saif S."/>
            <person name="Shea T."/>
            <person name="Sykes S."/>
            <person name="Wortman J."/>
            <person name="Nusbaum C."/>
            <person name="Birren B."/>
        </authorList>
    </citation>
    <scope>NUCLEOTIDE SEQUENCE [LARGE SCALE GENOMIC DNA]</scope>
    <source>
        <strain evidence="14">NJM9701</strain>
    </source>
</reference>
<dbReference type="PANTHER" id="PTHR24223">
    <property type="entry name" value="ATP-BINDING CASSETTE SUB-FAMILY C"/>
    <property type="match status" value="1"/>
</dbReference>
<dbReference type="PROSITE" id="PS50893">
    <property type="entry name" value="ABC_TRANSPORTER_2"/>
    <property type="match status" value="2"/>
</dbReference>
<protein>
    <submittedName>
        <fullName evidence="14">Uncharacterized protein</fullName>
    </submittedName>
</protein>
<dbReference type="CDD" id="cd18579">
    <property type="entry name" value="ABC_6TM_ABCC_D1"/>
    <property type="match status" value="1"/>
</dbReference>
<dbReference type="GeneID" id="20081151"/>
<dbReference type="InterPro" id="IPR011527">
    <property type="entry name" value="ABC1_TM_dom"/>
</dbReference>
<dbReference type="Gene3D" id="3.40.50.300">
    <property type="entry name" value="P-loop containing nucleotide triphosphate hydrolases"/>
    <property type="match status" value="2"/>
</dbReference>
<feature type="domain" description="ABC transporter" evidence="12">
    <location>
        <begin position="310"/>
        <end position="540"/>
    </location>
</feature>
<dbReference type="FunFam" id="3.40.50.300:FF:000610">
    <property type="entry name" value="Multidrug resistance-associated ABC transporter"/>
    <property type="match status" value="1"/>
</dbReference>
<dbReference type="InterPro" id="IPR036640">
    <property type="entry name" value="ABC1_TM_sf"/>
</dbReference>
<dbReference type="STRING" id="157072.A0A024UF79"/>
<dbReference type="InterPro" id="IPR003439">
    <property type="entry name" value="ABC_transporter-like_ATP-bd"/>
</dbReference>
<sequence length="1189" mass="130429">MQVVIIAMTYVGPMAVKAILQAIEGSDFHMVVVIQALAMLVASKILSAFVTAHADLITQRMVLQCTSALQHMLFLKTLRLDAARRREKTAGDIANLFSSDMQWITAFATTVNQVWTAPVRVIVTLVMLYNVIGWAAFVGSGALALAFAVNHSITILQRRLLATYMLKKDGRMKAVAEIFGNMKIVKLQTEEARLEAKITALRRTEMKTLGSYVFAEAAQTALLFTTPVLTTLVSFFTYTIVMRETLSVSKIFTAMSLFALLKYPMMGLPQAIVAFMQAFVAVERMEEFLTLEDKPVVDNVSPEISTLPSIEVSDATFGWDASTSIFRNVSLAIDRGELVVLHGAVSQGKSSLCAALLGEMVTQRGTVAIRGAVAYVPQQPWIQHMTIRDNILFGLPFDRVKYNRVIEACALTSDFASLPAGDRMEIGQRGVNLSGGQQARISLARACYTDADIFILDAPLAAMDAAVQRQVFSKCILGLLATKTVVLVTHNPAWIASPAVHRTLELVDNGTIVDNVVLPKHLEPEEEPVPARTPPPASRECTSNPSIPAALVEGTLRSPVAALADTPLHHDFDQGHIEAQQILTGKLIAEEARSKGRVSKAVVWTYGQACGGWPVLVVLGSLLVSYSGVQVASDLWLSKWSNTAANVTPEIFLAESSYYLTIYSLLVLTGCGVAVGRAFLAWAAGLSASRVLFSRMTTALFRAPMAFFDTNPVGRVLNRYGNDLTAIDTRIPSLIGAFFTLAVSSAFTVGTTVWAMKSMAVLICPLLVYYYRMALFYLESARAIERIHTVTKSPLLNLTAEIIDDAHVVRANGQHHVDRLVLVHHANVDRNNQAFFTAQVANQWFHLRTQLFSACMMLGLGLTLVVMRMYLSPGIVGLVLSYTFQIFPVLEMVVFLWSNLETQMVAAERVVEYTALPSEPMRVVPGAVAATWPVHGEIEFDNVSFRYKPTDPLVLKHVSVRIAGGEHVGLVGRTGAGKSSLTMALFRMHNVASGVIRIDGVDIASVGMHTVRSRMAIVPQSPVLFQGTVRMYLDPNDDFTDDRLWASLRKVHLAHRFEAVGGKKLEWSVNEGGSNYSVGERQILCLARALLRQAKVVVMDEATAATDAATDDRLQHIIRTEFQHSTVLIIAHRLSSVRHCDRIMVFENGRVVQCDSPDALLVQEKGVFHDLCRRGVVEQGQKVDILTNS</sequence>
<dbReference type="InterPro" id="IPR044746">
    <property type="entry name" value="ABCC_6TM_D1"/>
</dbReference>
<dbReference type="Pfam" id="PF00664">
    <property type="entry name" value="ABC_membrane"/>
    <property type="match status" value="2"/>
</dbReference>
<proteinExistence type="inferred from homology"/>
<evidence type="ECO:0000256" key="1">
    <source>
        <dbReference type="ARBA" id="ARBA00004128"/>
    </source>
</evidence>
<keyword evidence="8 11" id="KW-1133">Transmembrane helix</keyword>
<comment type="subcellular location">
    <subcellularLocation>
        <location evidence="1">Vacuole membrane</location>
        <topology evidence="1">Multi-pass membrane protein</topology>
    </subcellularLocation>
</comment>
<evidence type="ECO:0000256" key="6">
    <source>
        <dbReference type="ARBA" id="ARBA00022741"/>
    </source>
</evidence>
<dbReference type="EMBL" id="KI913957">
    <property type="protein sequence ID" value="ETW05066.1"/>
    <property type="molecule type" value="Genomic_DNA"/>
</dbReference>
<feature type="domain" description="ABC transmembrane type-1" evidence="13">
    <location>
        <begin position="1"/>
        <end position="277"/>
    </location>
</feature>
<dbReference type="RefSeq" id="XP_008866504.1">
    <property type="nucleotide sequence ID" value="XM_008868282.1"/>
</dbReference>
<feature type="transmembrane region" description="Helical" evidence="11">
    <location>
        <begin position="662"/>
        <end position="686"/>
    </location>
</feature>
<dbReference type="CDD" id="cd03250">
    <property type="entry name" value="ABCC_MRP_domain1"/>
    <property type="match status" value="1"/>
</dbReference>
<feature type="transmembrane region" description="Helical" evidence="11">
    <location>
        <begin position="212"/>
        <end position="241"/>
    </location>
</feature>
<evidence type="ECO:0000256" key="3">
    <source>
        <dbReference type="ARBA" id="ARBA00022448"/>
    </source>
</evidence>
<keyword evidence="7" id="KW-0067">ATP-binding</keyword>
<feature type="transmembrane region" description="Helical" evidence="11">
    <location>
        <begin position="734"/>
        <end position="754"/>
    </location>
</feature>
<dbReference type="InterPro" id="IPR050173">
    <property type="entry name" value="ABC_transporter_C-like"/>
</dbReference>
<evidence type="ECO:0000256" key="9">
    <source>
        <dbReference type="ARBA" id="ARBA00023136"/>
    </source>
</evidence>
<feature type="transmembrane region" description="Helical" evidence="11">
    <location>
        <begin position="760"/>
        <end position="778"/>
    </location>
</feature>
<dbReference type="FunFam" id="3.40.50.300:FF:000997">
    <property type="entry name" value="Multidrug resistance-associated protein 1"/>
    <property type="match status" value="1"/>
</dbReference>
<dbReference type="InterPro" id="IPR003593">
    <property type="entry name" value="AAA+_ATPase"/>
</dbReference>
<dbReference type="EMBL" id="QUSY01000262">
    <property type="protein sequence ID" value="RHY30920.1"/>
    <property type="molecule type" value="Genomic_DNA"/>
</dbReference>
<evidence type="ECO:0000259" key="12">
    <source>
        <dbReference type="PROSITE" id="PS50893"/>
    </source>
</evidence>
<dbReference type="PROSITE" id="PS50929">
    <property type="entry name" value="ABC_TM1F"/>
    <property type="match status" value="2"/>
</dbReference>
<keyword evidence="16" id="KW-1185">Reference proteome</keyword>
<dbReference type="GO" id="GO:0016887">
    <property type="term" value="F:ATP hydrolysis activity"/>
    <property type="evidence" value="ECO:0007669"/>
    <property type="project" value="InterPro"/>
</dbReference>
<dbReference type="SMART" id="SM00382">
    <property type="entry name" value="AAA"/>
    <property type="match status" value="2"/>
</dbReference>
<feature type="domain" description="ABC transporter" evidence="12">
    <location>
        <begin position="938"/>
        <end position="1173"/>
    </location>
</feature>
<keyword evidence="3" id="KW-0813">Transport</keyword>
<organism evidence="14">
    <name type="scientific">Aphanomyces invadans</name>
    <dbReference type="NCBI Taxonomy" id="157072"/>
    <lineage>
        <taxon>Eukaryota</taxon>
        <taxon>Sar</taxon>
        <taxon>Stramenopiles</taxon>
        <taxon>Oomycota</taxon>
        <taxon>Saprolegniomycetes</taxon>
        <taxon>Saprolegniales</taxon>
        <taxon>Verrucalvaceae</taxon>
        <taxon>Aphanomyces</taxon>
    </lineage>
</organism>
<dbReference type="VEuPathDB" id="FungiDB:H310_04101"/>
<dbReference type="GO" id="GO:0005524">
    <property type="term" value="F:ATP binding"/>
    <property type="evidence" value="ECO:0007669"/>
    <property type="project" value="UniProtKB-KW"/>
</dbReference>
<reference evidence="15 16" key="2">
    <citation type="submission" date="2018-08" db="EMBL/GenBank/DDBJ databases">
        <title>Aphanomyces genome sequencing and annotation.</title>
        <authorList>
            <person name="Minardi D."/>
            <person name="Oidtmann B."/>
            <person name="Van Der Giezen M."/>
            <person name="Studholme D.J."/>
        </authorList>
    </citation>
    <scope>NUCLEOTIDE SEQUENCE [LARGE SCALE GENOMIC DNA]</scope>
    <source>
        <strain evidence="15 16">NJM0002</strain>
    </source>
</reference>
<feature type="region of interest" description="Disordered" evidence="10">
    <location>
        <begin position="523"/>
        <end position="543"/>
    </location>
</feature>
<dbReference type="CDD" id="cd03244">
    <property type="entry name" value="ABCC_MRP_domain2"/>
    <property type="match status" value="1"/>
</dbReference>
<dbReference type="eggNOG" id="KOG0054">
    <property type="taxonomic scope" value="Eukaryota"/>
</dbReference>
<evidence type="ECO:0000256" key="11">
    <source>
        <dbReference type="SAM" id="Phobius"/>
    </source>
</evidence>
<comment type="similarity">
    <text evidence="2">Belongs to the ABC transporter superfamily. ABCC family. Conjugate transporter (TC 3.A.1.208) subfamily.</text>
</comment>
<evidence type="ECO:0000256" key="4">
    <source>
        <dbReference type="ARBA" id="ARBA00022692"/>
    </source>
</evidence>
<evidence type="ECO:0000256" key="10">
    <source>
        <dbReference type="SAM" id="MobiDB-lite"/>
    </source>
</evidence>
<keyword evidence="4 11" id="KW-0812">Transmembrane</keyword>
<evidence type="ECO:0000313" key="15">
    <source>
        <dbReference type="EMBL" id="RHY30920.1"/>
    </source>
</evidence>
<dbReference type="GO" id="GO:0140359">
    <property type="term" value="F:ABC-type transporter activity"/>
    <property type="evidence" value="ECO:0007669"/>
    <property type="project" value="InterPro"/>
</dbReference>
<feature type="transmembrane region" description="Helical" evidence="11">
    <location>
        <begin position="603"/>
        <end position="626"/>
    </location>
</feature>
<dbReference type="OrthoDB" id="68391at2759"/>
<dbReference type="FunFam" id="1.20.1560.10:FF:000013">
    <property type="entry name" value="ABC transporter C family member 2"/>
    <property type="match status" value="1"/>
</dbReference>
<keyword evidence="6" id="KW-0547">Nucleotide-binding</keyword>
<dbReference type="PANTHER" id="PTHR24223:SF443">
    <property type="entry name" value="MULTIDRUG-RESISTANCE LIKE PROTEIN 1, ISOFORM I"/>
    <property type="match status" value="1"/>
</dbReference>
<evidence type="ECO:0000259" key="13">
    <source>
        <dbReference type="PROSITE" id="PS50929"/>
    </source>
</evidence>
<feature type="domain" description="ABC transmembrane type-1" evidence="13">
    <location>
        <begin position="617"/>
        <end position="902"/>
    </location>
</feature>
<dbReference type="InterPro" id="IPR044726">
    <property type="entry name" value="ABCC_6TM_D2"/>
</dbReference>
<feature type="transmembrane region" description="Helical" evidence="11">
    <location>
        <begin position="261"/>
        <end position="282"/>
    </location>
</feature>
<dbReference type="SUPFAM" id="SSF52540">
    <property type="entry name" value="P-loop containing nucleoside triphosphate hydrolases"/>
    <property type="match status" value="2"/>
</dbReference>
<evidence type="ECO:0000313" key="14">
    <source>
        <dbReference type="EMBL" id="ETW05066.1"/>
    </source>
</evidence>
<dbReference type="Pfam" id="PF00005">
    <property type="entry name" value="ABC_tran"/>
    <property type="match status" value="2"/>
</dbReference>
<gene>
    <name evidence="15" type="ORF">DYB32_003921</name>
    <name evidence="14" type="ORF">H310_04101</name>
</gene>
<keyword evidence="9 11" id="KW-0472">Membrane</keyword>
<feature type="transmembrane region" description="Helical" evidence="11">
    <location>
        <begin position="877"/>
        <end position="897"/>
    </location>
</feature>